<reference evidence="2" key="1">
    <citation type="submission" date="2021-06" db="EMBL/GenBank/DDBJ databases">
        <authorList>
            <person name="Kallberg Y."/>
            <person name="Tangrot J."/>
            <person name="Rosling A."/>
        </authorList>
    </citation>
    <scope>NUCLEOTIDE SEQUENCE</scope>
    <source>
        <strain evidence="2">MA453B</strain>
    </source>
</reference>
<evidence type="ECO:0000259" key="1">
    <source>
        <dbReference type="Pfam" id="PF25794"/>
    </source>
</evidence>
<dbReference type="InterPro" id="IPR058210">
    <property type="entry name" value="SACS/Nov_dom"/>
</dbReference>
<dbReference type="SUPFAM" id="SSF55874">
    <property type="entry name" value="ATPase domain of HSP90 chaperone/DNA topoisomerase II/histidine kinase"/>
    <property type="match status" value="1"/>
</dbReference>
<dbReference type="OrthoDB" id="1262810at2759"/>
<feature type="non-terminal residue" evidence="2">
    <location>
        <position position="438"/>
    </location>
</feature>
<feature type="non-terminal residue" evidence="2">
    <location>
        <position position="1"/>
    </location>
</feature>
<dbReference type="AlphaFoldDB" id="A0A9N9K7K8"/>
<dbReference type="Pfam" id="PF25794">
    <property type="entry name" value="SACS"/>
    <property type="match status" value="1"/>
</dbReference>
<organism evidence="2 3">
    <name type="scientific">Dentiscutata erythropus</name>
    <dbReference type="NCBI Taxonomy" id="1348616"/>
    <lineage>
        <taxon>Eukaryota</taxon>
        <taxon>Fungi</taxon>
        <taxon>Fungi incertae sedis</taxon>
        <taxon>Mucoromycota</taxon>
        <taxon>Glomeromycotina</taxon>
        <taxon>Glomeromycetes</taxon>
        <taxon>Diversisporales</taxon>
        <taxon>Gigasporaceae</taxon>
        <taxon>Dentiscutata</taxon>
    </lineage>
</organism>
<dbReference type="PANTHER" id="PTHR46919">
    <property type="entry name" value="ZINC FINGER, C3HC4 TYPE (RING FINGER) FAMILY PROTEIN"/>
    <property type="match status" value="1"/>
</dbReference>
<dbReference type="Gene3D" id="3.30.565.10">
    <property type="entry name" value="Histidine kinase-like ATPase, C-terminal domain"/>
    <property type="match status" value="1"/>
</dbReference>
<name>A0A9N9K7K8_9GLOM</name>
<sequence length="438" mass="50352">PTIWIYNDEQFSDSDFDSLCNLGNSYKWSQNDKIGKFGVGFNSCYHFTDLPQVISRKSLIIFDSQKRYLNSSGARFDFNDYNEDHIFNKFEDQFETFRKINGCGFEIDYNKEFKGTLFKLPLRRNGTESSISDNVDSIDNVIELLNVIKKDAMSELIFLRHIKSFEVFRKTSRESNATLLWKVEVTKNCENRKLYGQKSQMFKLDVQFSEKFEKTRWYYNSSTEKKTEKKTWLISSGKNDISLNRTGTWGGIAVILPDKPENPLTSNETAQNGNFYSYLSLSIPSGLSVNLHASGWALSSDRRSLVFGSDSQTVIKGDVKATQNKNILDNILPELHVNLFNEYLNIEESSRARLPKTLDFQGIIRLWPIPANKNVEISKYGLKVIQLASEKGCKIFWSPINGGTYVNFKECIFITKKTPPAEIHTAIINLLHEQERPT</sequence>
<dbReference type="Proteomes" id="UP000789405">
    <property type="component" value="Unassembled WGS sequence"/>
</dbReference>
<gene>
    <name evidence="2" type="ORF">DERYTH_LOCUS25402</name>
</gene>
<keyword evidence="3" id="KW-1185">Reference proteome</keyword>
<accession>A0A9N9K7K8</accession>
<feature type="domain" description="Sacsin/Nov" evidence="1">
    <location>
        <begin position="1"/>
        <end position="174"/>
    </location>
</feature>
<dbReference type="InterPro" id="IPR036890">
    <property type="entry name" value="HATPase_C_sf"/>
</dbReference>
<dbReference type="EMBL" id="CAJVPY010047124">
    <property type="protein sequence ID" value="CAG8811058.1"/>
    <property type="molecule type" value="Genomic_DNA"/>
</dbReference>
<evidence type="ECO:0000313" key="3">
    <source>
        <dbReference type="Proteomes" id="UP000789405"/>
    </source>
</evidence>
<protein>
    <submittedName>
        <fullName evidence="2">9063_t:CDS:1</fullName>
    </submittedName>
</protein>
<evidence type="ECO:0000313" key="2">
    <source>
        <dbReference type="EMBL" id="CAG8811058.1"/>
    </source>
</evidence>
<comment type="caution">
    <text evidence="2">The sequence shown here is derived from an EMBL/GenBank/DDBJ whole genome shotgun (WGS) entry which is preliminary data.</text>
</comment>
<proteinExistence type="predicted"/>
<dbReference type="PANTHER" id="PTHR46919:SF2">
    <property type="entry name" value="SACSIN"/>
    <property type="match status" value="1"/>
</dbReference>